<feature type="domain" description="Mur ligase central" evidence="13">
    <location>
        <begin position="111"/>
        <end position="297"/>
    </location>
</feature>
<dbReference type="GO" id="GO:0008360">
    <property type="term" value="P:regulation of cell shape"/>
    <property type="evidence" value="ECO:0007669"/>
    <property type="project" value="UniProtKB-KW"/>
</dbReference>
<evidence type="ECO:0000256" key="5">
    <source>
        <dbReference type="ARBA" id="ARBA00022840"/>
    </source>
</evidence>
<dbReference type="InterPro" id="IPR036615">
    <property type="entry name" value="Mur_ligase_C_dom_sf"/>
</dbReference>
<evidence type="ECO:0000259" key="12">
    <source>
        <dbReference type="Pfam" id="PF02875"/>
    </source>
</evidence>
<dbReference type="Gene3D" id="3.40.1190.10">
    <property type="entry name" value="Mur-like, catalytic domain"/>
    <property type="match status" value="1"/>
</dbReference>
<dbReference type="GO" id="GO:0071555">
    <property type="term" value="P:cell wall organization"/>
    <property type="evidence" value="ECO:0007669"/>
    <property type="project" value="UniProtKB-KW"/>
</dbReference>
<dbReference type="AlphaFoldDB" id="A0A6J6IZ69"/>
<keyword evidence="7" id="KW-0573">Peptidoglycan synthesis</keyword>
<dbReference type="InterPro" id="IPR004101">
    <property type="entry name" value="Mur_ligase_C"/>
</dbReference>
<keyword evidence="2" id="KW-0436">Ligase</keyword>
<keyword evidence="5" id="KW-0067">ATP-binding</keyword>
<sequence>MIDVSAKQLAEILRAEILGDPEVSVTGSAETDSRLVSQGSIFFAKPGEQADGHDFVEDAKARGAVVAVVEHRIDAEITQLVVSNTVDALGMLASWLIGELKANGKLKVVGITGSNGKTTTKNMLRAILSQVGNTIAPIESFNNRVGAPISILRADLSTEFLVVEMGAEGLGTIAYLAKMAQPDVGVILKVGMAHAGEFGGIDVTAKIKGELAEALGADAQLVLNADDGMVAAMKDRTKASVTWFGTSSESEYWASEISLSKIGTSFVLHWPDGEHSAVQLSILGEHHVMNALAAACVSHLLGASKQQVVSALEAMELAERWRMQRVVRSDGVTVINDSYNASPDSMKAALQTLAQLGRIGSRTVAVLGEMAELGEYSRHEHDSIGRLVVRLNIDQLVVVGEGAKLIHMGASQEGSWDGESKFFPSIAEALEYLRGILADGDTVLVKSSKSANLRFLGDDLMEVAK</sequence>
<dbReference type="NCBIfam" id="TIGR01143">
    <property type="entry name" value="murF"/>
    <property type="match status" value="1"/>
</dbReference>
<evidence type="ECO:0000313" key="14">
    <source>
        <dbReference type="EMBL" id="CAB4629738.1"/>
    </source>
</evidence>
<keyword evidence="8" id="KW-0131">Cell cycle</keyword>
<dbReference type="InterPro" id="IPR036565">
    <property type="entry name" value="Mur-like_cat_sf"/>
</dbReference>
<evidence type="ECO:0000256" key="7">
    <source>
        <dbReference type="ARBA" id="ARBA00022984"/>
    </source>
</evidence>
<dbReference type="SUPFAM" id="SSF53244">
    <property type="entry name" value="MurD-like peptide ligases, peptide-binding domain"/>
    <property type="match status" value="1"/>
</dbReference>
<evidence type="ECO:0000259" key="13">
    <source>
        <dbReference type="Pfam" id="PF08245"/>
    </source>
</evidence>
<dbReference type="HAMAP" id="MF_02019">
    <property type="entry name" value="MurF"/>
    <property type="match status" value="1"/>
</dbReference>
<dbReference type="Pfam" id="PF08245">
    <property type="entry name" value="Mur_ligase_M"/>
    <property type="match status" value="1"/>
</dbReference>
<dbReference type="Gene3D" id="3.90.190.20">
    <property type="entry name" value="Mur ligase, C-terminal domain"/>
    <property type="match status" value="1"/>
</dbReference>
<proteinExistence type="inferred from homology"/>
<evidence type="ECO:0000256" key="1">
    <source>
        <dbReference type="ARBA" id="ARBA00022490"/>
    </source>
</evidence>
<evidence type="ECO:0000256" key="9">
    <source>
        <dbReference type="ARBA" id="ARBA00023316"/>
    </source>
</evidence>
<dbReference type="InterPro" id="IPR051046">
    <property type="entry name" value="MurCDEF_CellWall_CoF430Synth"/>
</dbReference>
<evidence type="ECO:0000256" key="6">
    <source>
        <dbReference type="ARBA" id="ARBA00022960"/>
    </source>
</evidence>
<dbReference type="GO" id="GO:0051301">
    <property type="term" value="P:cell division"/>
    <property type="evidence" value="ECO:0007669"/>
    <property type="project" value="UniProtKB-KW"/>
</dbReference>
<dbReference type="InterPro" id="IPR000713">
    <property type="entry name" value="Mur_ligase_N"/>
</dbReference>
<dbReference type="GO" id="GO:0009252">
    <property type="term" value="P:peptidoglycan biosynthetic process"/>
    <property type="evidence" value="ECO:0007669"/>
    <property type="project" value="UniProtKB-KW"/>
</dbReference>
<keyword evidence="1" id="KW-0963">Cytoplasm</keyword>
<dbReference type="InterPro" id="IPR013221">
    <property type="entry name" value="Mur_ligase_cen"/>
</dbReference>
<dbReference type="SUPFAM" id="SSF63418">
    <property type="entry name" value="MurE/MurF N-terminal domain"/>
    <property type="match status" value="1"/>
</dbReference>
<dbReference type="SUPFAM" id="SSF53623">
    <property type="entry name" value="MurD-like peptide ligases, catalytic domain"/>
    <property type="match status" value="1"/>
</dbReference>
<evidence type="ECO:0000256" key="10">
    <source>
        <dbReference type="ARBA" id="ARBA00031461"/>
    </source>
</evidence>
<dbReference type="Pfam" id="PF01225">
    <property type="entry name" value="Mur_ligase"/>
    <property type="match status" value="1"/>
</dbReference>
<organism evidence="14">
    <name type="scientific">freshwater metagenome</name>
    <dbReference type="NCBI Taxonomy" id="449393"/>
    <lineage>
        <taxon>unclassified sequences</taxon>
        <taxon>metagenomes</taxon>
        <taxon>ecological metagenomes</taxon>
    </lineage>
</organism>
<evidence type="ECO:0000256" key="8">
    <source>
        <dbReference type="ARBA" id="ARBA00023306"/>
    </source>
</evidence>
<gene>
    <name evidence="14" type="ORF">UFOPK2131_00197</name>
</gene>
<name>A0A6J6IZ69_9ZZZZ</name>
<evidence type="ECO:0000256" key="4">
    <source>
        <dbReference type="ARBA" id="ARBA00022741"/>
    </source>
</evidence>
<keyword evidence="4" id="KW-0547">Nucleotide-binding</keyword>
<dbReference type="EMBL" id="CAEZVT010000006">
    <property type="protein sequence ID" value="CAB4629738.1"/>
    <property type="molecule type" value="Genomic_DNA"/>
</dbReference>
<feature type="domain" description="Mur ligase C-terminal" evidence="12">
    <location>
        <begin position="322"/>
        <end position="448"/>
    </location>
</feature>
<keyword evidence="9" id="KW-0961">Cell wall biogenesis/degradation</keyword>
<accession>A0A6J6IZ69</accession>
<evidence type="ECO:0000256" key="3">
    <source>
        <dbReference type="ARBA" id="ARBA00022618"/>
    </source>
</evidence>
<dbReference type="GO" id="GO:0005524">
    <property type="term" value="F:ATP binding"/>
    <property type="evidence" value="ECO:0007669"/>
    <property type="project" value="UniProtKB-KW"/>
</dbReference>
<keyword evidence="3" id="KW-0132">Cell division</keyword>
<dbReference type="InterPro" id="IPR035911">
    <property type="entry name" value="MurE/MurF_N"/>
</dbReference>
<dbReference type="InterPro" id="IPR005863">
    <property type="entry name" value="UDP-N-AcMur_synth"/>
</dbReference>
<dbReference type="PANTHER" id="PTHR43024:SF1">
    <property type="entry name" value="UDP-N-ACETYLMURAMOYL-TRIPEPTIDE--D-ALANYL-D-ALANINE LIGASE"/>
    <property type="match status" value="1"/>
</dbReference>
<protein>
    <recommendedName>
        <fullName evidence="10">UDP-MurNAc-pentapeptide synthetase</fullName>
    </recommendedName>
</protein>
<dbReference type="Pfam" id="PF02875">
    <property type="entry name" value="Mur_ligase_C"/>
    <property type="match status" value="1"/>
</dbReference>
<dbReference type="Gene3D" id="3.40.1390.10">
    <property type="entry name" value="MurE/MurF, N-terminal domain"/>
    <property type="match status" value="1"/>
</dbReference>
<dbReference type="PANTHER" id="PTHR43024">
    <property type="entry name" value="UDP-N-ACETYLMURAMOYL-TRIPEPTIDE--D-ALANYL-D-ALANINE LIGASE"/>
    <property type="match status" value="1"/>
</dbReference>
<feature type="domain" description="Mur ligase N-terminal catalytic" evidence="11">
    <location>
        <begin position="31"/>
        <end position="86"/>
    </location>
</feature>
<evidence type="ECO:0000256" key="2">
    <source>
        <dbReference type="ARBA" id="ARBA00022598"/>
    </source>
</evidence>
<evidence type="ECO:0000259" key="11">
    <source>
        <dbReference type="Pfam" id="PF01225"/>
    </source>
</evidence>
<reference evidence="14" key="1">
    <citation type="submission" date="2020-05" db="EMBL/GenBank/DDBJ databases">
        <authorList>
            <person name="Chiriac C."/>
            <person name="Salcher M."/>
            <person name="Ghai R."/>
            <person name="Kavagutti S V."/>
        </authorList>
    </citation>
    <scope>NUCLEOTIDE SEQUENCE</scope>
</reference>
<keyword evidence="6" id="KW-0133">Cell shape</keyword>
<dbReference type="GO" id="GO:0047480">
    <property type="term" value="F:UDP-N-acetylmuramoyl-tripeptide-D-alanyl-D-alanine ligase activity"/>
    <property type="evidence" value="ECO:0007669"/>
    <property type="project" value="InterPro"/>
</dbReference>